<dbReference type="PANTHER" id="PTHR10642:SF26">
    <property type="entry name" value="RIBONUCLEASE H1"/>
    <property type="match status" value="1"/>
</dbReference>
<keyword evidence="10" id="KW-1185">Reference proteome</keyword>
<keyword evidence="4" id="KW-0540">Nuclease</keyword>
<evidence type="ECO:0000256" key="3">
    <source>
        <dbReference type="ARBA" id="ARBA00012180"/>
    </source>
</evidence>
<dbReference type="EMBL" id="JAPZBT010000001">
    <property type="protein sequence ID" value="KAJ5383055.1"/>
    <property type="molecule type" value="Genomic_DNA"/>
</dbReference>
<feature type="domain" description="RNase H type-1" evidence="8">
    <location>
        <begin position="95"/>
        <end position="265"/>
    </location>
</feature>
<comment type="catalytic activity">
    <reaction evidence="1">
        <text>Endonucleolytic cleavage to 5'-phosphomonoester.</text>
        <dbReference type="EC" id="3.1.26.4"/>
    </reaction>
</comment>
<dbReference type="InterPro" id="IPR036397">
    <property type="entry name" value="RNaseH_sf"/>
</dbReference>
<reference evidence="9" key="1">
    <citation type="submission" date="2022-12" db="EMBL/GenBank/DDBJ databases">
        <authorList>
            <person name="Petersen C."/>
        </authorList>
    </citation>
    <scope>NUCLEOTIDE SEQUENCE</scope>
    <source>
        <strain evidence="9">IBT 3081</strain>
    </source>
</reference>
<dbReference type="InterPro" id="IPR002156">
    <property type="entry name" value="RNaseH_domain"/>
</dbReference>
<dbReference type="GO" id="GO:0004523">
    <property type="term" value="F:RNA-DNA hybrid ribonuclease activity"/>
    <property type="evidence" value="ECO:0007669"/>
    <property type="project" value="UniProtKB-EC"/>
</dbReference>
<dbReference type="EC" id="3.1.26.4" evidence="3"/>
<keyword evidence="6" id="KW-0255">Endonuclease</keyword>
<dbReference type="Proteomes" id="UP001147752">
    <property type="component" value="Unassembled WGS sequence"/>
</dbReference>
<evidence type="ECO:0000256" key="2">
    <source>
        <dbReference type="ARBA" id="ARBA00005300"/>
    </source>
</evidence>
<dbReference type="SUPFAM" id="SSF53098">
    <property type="entry name" value="Ribonuclease H-like"/>
    <property type="match status" value="1"/>
</dbReference>
<dbReference type="OrthoDB" id="407198at2759"/>
<dbReference type="PANTHER" id="PTHR10642">
    <property type="entry name" value="RIBONUCLEASE H1"/>
    <property type="match status" value="1"/>
</dbReference>
<comment type="caution">
    <text evidence="9">The sequence shown here is derived from an EMBL/GenBank/DDBJ whole genome shotgun (WGS) entry which is preliminary data.</text>
</comment>
<dbReference type="InterPro" id="IPR050092">
    <property type="entry name" value="RNase_H"/>
</dbReference>
<evidence type="ECO:0000256" key="1">
    <source>
        <dbReference type="ARBA" id="ARBA00000077"/>
    </source>
</evidence>
<organism evidence="9 10">
    <name type="scientific">Penicillium concentricum</name>
    <dbReference type="NCBI Taxonomy" id="293559"/>
    <lineage>
        <taxon>Eukaryota</taxon>
        <taxon>Fungi</taxon>
        <taxon>Dikarya</taxon>
        <taxon>Ascomycota</taxon>
        <taxon>Pezizomycotina</taxon>
        <taxon>Eurotiomycetes</taxon>
        <taxon>Eurotiomycetidae</taxon>
        <taxon>Eurotiales</taxon>
        <taxon>Aspergillaceae</taxon>
        <taxon>Penicillium</taxon>
    </lineage>
</organism>
<sequence>MATLSLPSAQGGHAHPRICPICGINEHEHSHEEEDKENFLNSVRQLAKALREDNKLRVGTGRMIPANFKPPRPVVVRTQRFVSPRPHDFIRHIEHHTQFLIYTHGACLDNGRAGFAIYSIMMCLSNGQSRPRAGCAFVFRSCSNTKCHVSFPLELEGPIGQECAQTSNRAELRAVLAALRCRWWYLEGSEMVIATDSKYVVNGITRWMQNGWTTRIWAPVANQDLWLYILGEIERADRGRMRVTLWRIPREWNAVADHYAKQAASEGGRGAFKDTIDMDV</sequence>
<dbReference type="PROSITE" id="PS50879">
    <property type="entry name" value="RNASE_H_1"/>
    <property type="match status" value="1"/>
</dbReference>
<dbReference type="GO" id="GO:0046872">
    <property type="term" value="F:metal ion binding"/>
    <property type="evidence" value="ECO:0007669"/>
    <property type="project" value="UniProtKB-KW"/>
</dbReference>
<name>A0A9W9SS08_9EURO</name>
<comment type="similarity">
    <text evidence="2">Belongs to the RNase H family.</text>
</comment>
<keyword evidence="5" id="KW-0479">Metal-binding</keyword>
<dbReference type="AlphaFoldDB" id="A0A9W9SS08"/>
<protein>
    <recommendedName>
        <fullName evidence="3">ribonuclease H</fullName>
        <ecNumber evidence="3">3.1.26.4</ecNumber>
    </recommendedName>
</protein>
<dbReference type="CDD" id="cd13934">
    <property type="entry name" value="RNase_H_Dikarya_like"/>
    <property type="match status" value="1"/>
</dbReference>
<dbReference type="GO" id="GO:0043137">
    <property type="term" value="P:DNA replication, removal of RNA primer"/>
    <property type="evidence" value="ECO:0007669"/>
    <property type="project" value="TreeGrafter"/>
</dbReference>
<evidence type="ECO:0000313" key="10">
    <source>
        <dbReference type="Proteomes" id="UP001147752"/>
    </source>
</evidence>
<evidence type="ECO:0000256" key="6">
    <source>
        <dbReference type="ARBA" id="ARBA00022759"/>
    </source>
</evidence>
<dbReference type="InterPro" id="IPR012337">
    <property type="entry name" value="RNaseH-like_sf"/>
</dbReference>
<gene>
    <name evidence="9" type="ORF">N7517_000966</name>
</gene>
<proteinExistence type="inferred from homology"/>
<evidence type="ECO:0000256" key="4">
    <source>
        <dbReference type="ARBA" id="ARBA00022722"/>
    </source>
</evidence>
<dbReference type="Gene3D" id="3.30.420.10">
    <property type="entry name" value="Ribonuclease H-like superfamily/Ribonuclease H"/>
    <property type="match status" value="1"/>
</dbReference>
<accession>A0A9W9SS08</accession>
<evidence type="ECO:0000256" key="7">
    <source>
        <dbReference type="ARBA" id="ARBA00022801"/>
    </source>
</evidence>
<keyword evidence="7" id="KW-0378">Hydrolase</keyword>
<evidence type="ECO:0000259" key="8">
    <source>
        <dbReference type="PROSITE" id="PS50879"/>
    </source>
</evidence>
<evidence type="ECO:0000313" key="9">
    <source>
        <dbReference type="EMBL" id="KAJ5383055.1"/>
    </source>
</evidence>
<reference evidence="9" key="2">
    <citation type="journal article" date="2023" name="IMA Fungus">
        <title>Comparative genomic study of the Penicillium genus elucidates a diverse pangenome and 15 lateral gene transfer events.</title>
        <authorList>
            <person name="Petersen C."/>
            <person name="Sorensen T."/>
            <person name="Nielsen M.R."/>
            <person name="Sondergaard T.E."/>
            <person name="Sorensen J.L."/>
            <person name="Fitzpatrick D.A."/>
            <person name="Frisvad J.C."/>
            <person name="Nielsen K.L."/>
        </authorList>
    </citation>
    <scope>NUCLEOTIDE SEQUENCE</scope>
    <source>
        <strain evidence="9">IBT 3081</strain>
    </source>
</reference>
<dbReference type="Pfam" id="PF00075">
    <property type="entry name" value="RNase_H"/>
    <property type="match status" value="1"/>
</dbReference>
<dbReference type="GO" id="GO:0003676">
    <property type="term" value="F:nucleic acid binding"/>
    <property type="evidence" value="ECO:0007669"/>
    <property type="project" value="InterPro"/>
</dbReference>
<evidence type="ECO:0000256" key="5">
    <source>
        <dbReference type="ARBA" id="ARBA00022723"/>
    </source>
</evidence>
<dbReference type="GeneID" id="81457879"/>
<dbReference type="RefSeq" id="XP_056582831.1">
    <property type="nucleotide sequence ID" value="XM_056718696.1"/>
</dbReference>